<dbReference type="EMBL" id="JRNR01000113">
    <property type="protein sequence ID" value="KGF47319.1"/>
    <property type="molecule type" value="Genomic_DNA"/>
</dbReference>
<dbReference type="RefSeq" id="WP_081686647.1">
    <property type="nucleotide sequence ID" value="NZ_JRNR01000113.1"/>
</dbReference>
<dbReference type="GeneID" id="91082012"/>
<evidence type="ECO:0000313" key="3">
    <source>
        <dbReference type="Proteomes" id="UP000029538"/>
    </source>
</evidence>
<protein>
    <recommendedName>
        <fullName evidence="4">Virus attachment protein p12 family protein</fullName>
    </recommendedName>
</protein>
<gene>
    <name evidence="2" type="ORF">HMPREF0654_10120</name>
</gene>
<dbReference type="AlphaFoldDB" id="A0A096CPT9"/>
<keyword evidence="1" id="KW-0812">Transmembrane</keyword>
<evidence type="ECO:0000256" key="1">
    <source>
        <dbReference type="SAM" id="Phobius"/>
    </source>
</evidence>
<dbReference type="Proteomes" id="UP000029538">
    <property type="component" value="Unassembled WGS sequence"/>
</dbReference>
<name>A0A096CPT9_9BACT</name>
<keyword evidence="1" id="KW-0472">Membrane</keyword>
<accession>A0A096CPT9</accession>
<proteinExistence type="predicted"/>
<feature type="transmembrane region" description="Helical" evidence="1">
    <location>
        <begin position="6"/>
        <end position="23"/>
    </location>
</feature>
<evidence type="ECO:0000313" key="2">
    <source>
        <dbReference type="EMBL" id="KGF47319.1"/>
    </source>
</evidence>
<reference evidence="2 3" key="1">
    <citation type="submission" date="2014-07" db="EMBL/GenBank/DDBJ databases">
        <authorList>
            <person name="McCorrison J."/>
            <person name="Sanka R."/>
            <person name="Torralba M."/>
            <person name="Gillis M."/>
            <person name="Haft D.H."/>
            <person name="Methe B."/>
            <person name="Sutton G."/>
            <person name="Nelson K.E."/>
        </authorList>
    </citation>
    <scope>NUCLEOTIDE SEQUENCE [LARGE SCALE GENOMIC DNA]</scope>
    <source>
        <strain evidence="2 3">DNF00882</strain>
    </source>
</reference>
<comment type="caution">
    <text evidence="2">The sequence shown here is derived from an EMBL/GenBank/DDBJ whole genome shotgun (WGS) entry which is preliminary data.</text>
</comment>
<keyword evidence="1" id="KW-1133">Transmembrane helix</keyword>
<sequence>MIQYMIVGFVLVASLAYVIRMIIRTFKVSRNACGGCKGCAMRSQMMRNQQKKEKKKLHYQRNC</sequence>
<evidence type="ECO:0008006" key="4">
    <source>
        <dbReference type="Google" id="ProtNLM"/>
    </source>
</evidence>
<organism evidence="2 3">
    <name type="scientific">Prevotella disiens DNF00882</name>
    <dbReference type="NCBI Taxonomy" id="1401075"/>
    <lineage>
        <taxon>Bacteria</taxon>
        <taxon>Pseudomonadati</taxon>
        <taxon>Bacteroidota</taxon>
        <taxon>Bacteroidia</taxon>
        <taxon>Bacteroidales</taxon>
        <taxon>Prevotellaceae</taxon>
        <taxon>Prevotella</taxon>
    </lineage>
</organism>